<dbReference type="AlphaFoldDB" id="A0A0H1R1S8"/>
<dbReference type="PATRIC" id="fig|1550566.3.peg.95"/>
<dbReference type="InterPro" id="IPR010001">
    <property type="entry name" value="BofA"/>
</dbReference>
<dbReference type="OrthoDB" id="107796at2157"/>
<keyword evidence="1" id="KW-1133">Transmembrane helix</keyword>
<dbReference type="Proteomes" id="UP000035301">
    <property type="component" value="Unassembled WGS sequence"/>
</dbReference>
<feature type="transmembrane region" description="Helical" evidence="1">
    <location>
        <begin position="29"/>
        <end position="52"/>
    </location>
</feature>
<keyword evidence="1" id="KW-0472">Membrane</keyword>
<evidence type="ECO:0000313" key="3">
    <source>
        <dbReference type="Proteomes" id="UP000035301"/>
    </source>
</evidence>
<dbReference type="STRING" id="1550566.SZ63_00420"/>
<keyword evidence="1" id="KW-0812">Transmembrane</keyword>
<gene>
    <name evidence="2" type="ORF">SZ63_00420</name>
</gene>
<accession>A0A0H1R1S8</accession>
<sequence>MMEEILAILLAVAIAAALYYLMKKAMTLVINAIAGLITLGLLNYFNVLAWFGAPDIQINLVTVLICALAGLPGALVLVLLHLVGIAI</sequence>
<protein>
    <submittedName>
        <fullName evidence="2">SigmaK-factor processing regulatory BofA</fullName>
    </submittedName>
</protein>
<proteinExistence type="predicted"/>
<reference evidence="2 3" key="1">
    <citation type="journal article" date="2015" name="Int. J. Syst. Evol. Microbiol.">
        <title>Methanoculleus sediminis sp. nov., a methanogen from sediments near a submarine mud volcano.</title>
        <authorList>
            <person name="Chen S.C."/>
            <person name="Chen M.F."/>
            <person name="Lai M.C."/>
            <person name="Weng C.Y."/>
            <person name="Wu S.Y."/>
            <person name="Lin S."/>
            <person name="Yang T.F."/>
            <person name="Chen P.C."/>
        </authorList>
    </citation>
    <scope>NUCLEOTIDE SEQUENCE [LARGE SCALE GENOMIC DNA]</scope>
    <source>
        <strain evidence="2 3">S3Fa</strain>
    </source>
</reference>
<name>A0A0H1R1S8_9EURY</name>
<organism evidence="2 3">
    <name type="scientific">Methanoculleus sediminis</name>
    <dbReference type="NCBI Taxonomy" id="1550566"/>
    <lineage>
        <taxon>Archaea</taxon>
        <taxon>Methanobacteriati</taxon>
        <taxon>Methanobacteriota</taxon>
        <taxon>Stenosarchaea group</taxon>
        <taxon>Methanomicrobia</taxon>
        <taxon>Methanomicrobiales</taxon>
        <taxon>Methanomicrobiaceae</taxon>
        <taxon>Methanoculleus</taxon>
    </lineage>
</organism>
<dbReference type="Pfam" id="PF07441">
    <property type="entry name" value="BofA"/>
    <property type="match status" value="1"/>
</dbReference>
<dbReference type="EMBL" id="JXOJ01000001">
    <property type="protein sequence ID" value="KLK88969.1"/>
    <property type="molecule type" value="Genomic_DNA"/>
</dbReference>
<dbReference type="RefSeq" id="WP_048179426.1">
    <property type="nucleotide sequence ID" value="NZ_JXOJ01000001.1"/>
</dbReference>
<keyword evidence="3" id="KW-1185">Reference proteome</keyword>
<feature type="transmembrane region" description="Helical" evidence="1">
    <location>
        <begin position="58"/>
        <end position="83"/>
    </location>
</feature>
<comment type="caution">
    <text evidence="2">The sequence shown here is derived from an EMBL/GenBank/DDBJ whole genome shotgun (WGS) entry which is preliminary data.</text>
</comment>
<feature type="transmembrane region" description="Helical" evidence="1">
    <location>
        <begin position="6"/>
        <end position="22"/>
    </location>
</feature>
<evidence type="ECO:0000313" key="2">
    <source>
        <dbReference type="EMBL" id="KLK88969.1"/>
    </source>
</evidence>
<evidence type="ECO:0000256" key="1">
    <source>
        <dbReference type="SAM" id="Phobius"/>
    </source>
</evidence>